<gene>
    <name evidence="1" type="ORF">GGR35_001904</name>
</gene>
<accession>A0ABR6I8D4</accession>
<evidence type="ECO:0000313" key="1">
    <source>
        <dbReference type="EMBL" id="MBB3969301.1"/>
    </source>
</evidence>
<evidence type="ECO:0000313" key="2">
    <source>
        <dbReference type="Proteomes" id="UP000583101"/>
    </source>
</evidence>
<comment type="caution">
    <text evidence="1">The sequence shown here is derived from an EMBL/GenBank/DDBJ whole genome shotgun (WGS) entry which is preliminary data.</text>
</comment>
<dbReference type="EMBL" id="JACIEG010000003">
    <property type="protein sequence ID" value="MBB3969301.1"/>
    <property type="molecule type" value="Genomic_DNA"/>
</dbReference>
<evidence type="ECO:0008006" key="3">
    <source>
        <dbReference type="Google" id="ProtNLM"/>
    </source>
</evidence>
<keyword evidence="2" id="KW-1185">Reference proteome</keyword>
<reference evidence="1 2" key="1">
    <citation type="submission" date="2020-08" db="EMBL/GenBank/DDBJ databases">
        <title>Genomic Encyclopedia of Type Strains, Phase IV (KMG-IV): sequencing the most valuable type-strain genomes for metagenomic binning, comparative biology and taxonomic classification.</title>
        <authorList>
            <person name="Goeker M."/>
        </authorList>
    </citation>
    <scope>NUCLEOTIDE SEQUENCE [LARGE SCALE GENOMIC DNA]</scope>
    <source>
        <strain evidence="1 2">DSM 100995</strain>
    </source>
</reference>
<dbReference type="Proteomes" id="UP000583101">
    <property type="component" value="Unassembled WGS sequence"/>
</dbReference>
<protein>
    <recommendedName>
        <fullName evidence="3">Bacteriocin</fullName>
    </recommendedName>
</protein>
<organism evidence="1 2">
    <name type="scientific">Mucilaginibacter phyllosphaerae</name>
    <dbReference type="NCBI Taxonomy" id="1812349"/>
    <lineage>
        <taxon>Bacteria</taxon>
        <taxon>Pseudomonadati</taxon>
        <taxon>Bacteroidota</taxon>
        <taxon>Sphingobacteriia</taxon>
        <taxon>Sphingobacteriales</taxon>
        <taxon>Sphingobacteriaceae</taxon>
        <taxon>Mucilaginibacter</taxon>
    </lineage>
</organism>
<proteinExistence type="predicted"/>
<name>A0ABR6I8D4_9SPHI</name>
<dbReference type="RefSeq" id="WP_158285270.1">
    <property type="nucleotide sequence ID" value="NZ_BMCZ01000002.1"/>
</dbReference>
<sequence length="49" mass="5353">MENKQLVETPKPFLFDFLEEIQISSSASTYTNLGVTGVGSNAVQDSDDE</sequence>